<name>A0A6A4KF10_9ERIC</name>
<sequence length="481" mass="55610">MDPIPTWVRRLWDIWDLRILVLLSFSLQVILCISGGRRKSISSLRINSVLVWSAYLMADWVATVALSKLSDAEGKNKSSNVLRAVWAPLLLLHLGGPDTITAYSLEDNQLWMRHLMGLVVQLSVAIYVILMSWKNSWFSFMSIPALVVGIIKYGERTWALKSVWGEKYMRSIPFGGLSGTRHSTAGHDYVWALGAAHVHLNDFRTYLAREHHIWNVLSLGHNNWVNIHSNIFWDALEVQMGLMYDLLYTKAAVIYSKGGLIMRCISFGCTVSVLLGLIFQIVLLKTREEDEGNWHEIDIAITGVLILGALALEIYAAVVIFSSNWMMIWVIKQGREEWVKWLSQRFPWLFNKKKNWSQMMGQFDLLGYCLKCGNGEFDRSRSTRIIRSVLGYNYKYEDKWNRYLHKTEYSVHPLVCNAILELCNRRIDPLISDSLIREVDEIWETLRYRYTGGTFSQGNSVRPLGNRNMLPFRNGMGWRQW</sequence>
<feature type="domain" description="DUF4220" evidence="2">
    <location>
        <begin position="52"/>
        <end position="367"/>
    </location>
</feature>
<feature type="non-terminal residue" evidence="3">
    <location>
        <position position="1"/>
    </location>
</feature>
<reference evidence="3" key="1">
    <citation type="journal article" date="2019" name="Genome Biol. Evol.">
        <title>The Rhododendron genome and chromosomal organization provide insight into shared whole-genome duplications across the heath family (Ericaceae).</title>
        <authorList>
            <person name="Soza V.L."/>
            <person name="Lindsley D."/>
            <person name="Waalkes A."/>
            <person name="Ramage E."/>
            <person name="Patwardhan R.P."/>
            <person name="Burton J.N."/>
            <person name="Adey A."/>
            <person name="Kumar A."/>
            <person name="Qiu R."/>
            <person name="Shendure J."/>
            <person name="Hall B."/>
        </authorList>
    </citation>
    <scope>NUCLEOTIDE SEQUENCE</scope>
    <source>
        <strain evidence="3">RSF 1966-606</strain>
    </source>
</reference>
<comment type="caution">
    <text evidence="3">The sequence shown here is derived from an EMBL/GenBank/DDBJ whole genome shotgun (WGS) entry which is preliminary data.</text>
</comment>
<protein>
    <recommendedName>
        <fullName evidence="2">DUF4220 domain-containing protein</fullName>
    </recommendedName>
</protein>
<organism evidence="3">
    <name type="scientific">Rhododendron williamsianum</name>
    <dbReference type="NCBI Taxonomy" id="262921"/>
    <lineage>
        <taxon>Eukaryota</taxon>
        <taxon>Viridiplantae</taxon>
        <taxon>Streptophyta</taxon>
        <taxon>Embryophyta</taxon>
        <taxon>Tracheophyta</taxon>
        <taxon>Spermatophyta</taxon>
        <taxon>Magnoliopsida</taxon>
        <taxon>eudicotyledons</taxon>
        <taxon>Gunneridae</taxon>
        <taxon>Pentapetalae</taxon>
        <taxon>asterids</taxon>
        <taxon>Ericales</taxon>
        <taxon>Ericaceae</taxon>
        <taxon>Ericoideae</taxon>
        <taxon>Rhodoreae</taxon>
        <taxon>Rhododendron</taxon>
    </lineage>
</organism>
<dbReference type="PANTHER" id="PTHR31325">
    <property type="entry name" value="OS01G0798800 PROTEIN-RELATED"/>
    <property type="match status" value="1"/>
</dbReference>
<feature type="transmembrane region" description="Helical" evidence="1">
    <location>
        <begin position="110"/>
        <end position="130"/>
    </location>
</feature>
<keyword evidence="1" id="KW-1133">Transmembrane helix</keyword>
<evidence type="ECO:0000313" key="3">
    <source>
        <dbReference type="EMBL" id="KAE9444930.1"/>
    </source>
</evidence>
<evidence type="ECO:0000256" key="1">
    <source>
        <dbReference type="SAM" id="Phobius"/>
    </source>
</evidence>
<dbReference type="EMBL" id="QEFC01004891">
    <property type="protein sequence ID" value="KAE9444930.1"/>
    <property type="molecule type" value="Genomic_DNA"/>
</dbReference>
<keyword evidence="1" id="KW-0472">Membrane</keyword>
<dbReference type="OrthoDB" id="1689146at2759"/>
<feature type="transmembrane region" description="Helical" evidence="1">
    <location>
        <begin position="46"/>
        <end position="65"/>
    </location>
</feature>
<proteinExistence type="predicted"/>
<dbReference type="InterPro" id="IPR025315">
    <property type="entry name" value="DUF4220"/>
</dbReference>
<keyword evidence="1" id="KW-0812">Transmembrane</keyword>
<accession>A0A6A4KF10</accession>
<feature type="transmembrane region" description="Helical" evidence="1">
    <location>
        <begin position="304"/>
        <end position="331"/>
    </location>
</feature>
<feature type="transmembrane region" description="Helical" evidence="1">
    <location>
        <begin position="15"/>
        <end position="34"/>
    </location>
</feature>
<dbReference type="AlphaFoldDB" id="A0A6A4KF10"/>
<feature type="transmembrane region" description="Helical" evidence="1">
    <location>
        <begin position="260"/>
        <end position="284"/>
    </location>
</feature>
<gene>
    <name evidence="3" type="ORF">C3L33_23172</name>
</gene>
<evidence type="ECO:0000259" key="2">
    <source>
        <dbReference type="Pfam" id="PF13968"/>
    </source>
</evidence>
<dbReference type="Pfam" id="PF13968">
    <property type="entry name" value="DUF4220"/>
    <property type="match status" value="1"/>
</dbReference>